<dbReference type="CDD" id="cd00060">
    <property type="entry name" value="FHA"/>
    <property type="match status" value="2"/>
</dbReference>
<dbReference type="Pfam" id="PF00481">
    <property type="entry name" value="PP2C"/>
    <property type="match status" value="1"/>
</dbReference>
<name>A0AAD7UNW7_9STRA</name>
<dbReference type="EMBL" id="JAQMWT010000027">
    <property type="protein sequence ID" value="KAJ8613596.1"/>
    <property type="molecule type" value="Genomic_DNA"/>
</dbReference>
<feature type="domain" description="PPM-type phosphatase" evidence="7">
    <location>
        <begin position="235"/>
        <end position="514"/>
    </location>
</feature>
<dbReference type="InterPro" id="IPR000222">
    <property type="entry name" value="PP2C_BS"/>
</dbReference>
<dbReference type="SUPFAM" id="SSF81606">
    <property type="entry name" value="PP2C-like"/>
    <property type="match status" value="1"/>
</dbReference>
<dbReference type="Proteomes" id="UP001230188">
    <property type="component" value="Unassembled WGS sequence"/>
</dbReference>
<dbReference type="PROSITE" id="PS50006">
    <property type="entry name" value="FHA_DOMAIN"/>
    <property type="match status" value="1"/>
</dbReference>
<proteinExistence type="predicted"/>
<organism evidence="8 9">
    <name type="scientific">Chrysophaeum taylorii</name>
    <dbReference type="NCBI Taxonomy" id="2483200"/>
    <lineage>
        <taxon>Eukaryota</taxon>
        <taxon>Sar</taxon>
        <taxon>Stramenopiles</taxon>
        <taxon>Ochrophyta</taxon>
        <taxon>Pelagophyceae</taxon>
        <taxon>Pelagomonadales</taxon>
        <taxon>Pelagomonadaceae</taxon>
        <taxon>Chrysophaeum</taxon>
    </lineage>
</organism>
<dbReference type="GO" id="GO:0016020">
    <property type="term" value="C:membrane"/>
    <property type="evidence" value="ECO:0007669"/>
    <property type="project" value="UniProtKB-SubCell"/>
</dbReference>
<feature type="region of interest" description="Disordered" evidence="5">
    <location>
        <begin position="1"/>
        <end position="25"/>
    </location>
</feature>
<evidence type="ECO:0000256" key="4">
    <source>
        <dbReference type="ARBA" id="ARBA00022912"/>
    </source>
</evidence>
<dbReference type="Pfam" id="PF00498">
    <property type="entry name" value="FHA"/>
    <property type="match status" value="1"/>
</dbReference>
<evidence type="ECO:0000313" key="9">
    <source>
        <dbReference type="Proteomes" id="UP001230188"/>
    </source>
</evidence>
<comment type="subcellular location">
    <subcellularLocation>
        <location evidence="1">Membrane</location>
        <topology evidence="1">Peripheral membrane protein</topology>
    </subcellularLocation>
</comment>
<dbReference type="GO" id="GO:0004722">
    <property type="term" value="F:protein serine/threonine phosphatase activity"/>
    <property type="evidence" value="ECO:0007669"/>
    <property type="project" value="InterPro"/>
</dbReference>
<dbReference type="SUPFAM" id="SSF49879">
    <property type="entry name" value="SMAD/FHA domain"/>
    <property type="match status" value="2"/>
</dbReference>
<dbReference type="Gene3D" id="2.60.200.20">
    <property type="match status" value="1"/>
</dbReference>
<dbReference type="PROSITE" id="PS51746">
    <property type="entry name" value="PPM_2"/>
    <property type="match status" value="1"/>
</dbReference>
<dbReference type="CDD" id="cd00143">
    <property type="entry name" value="PP2Cc"/>
    <property type="match status" value="1"/>
</dbReference>
<evidence type="ECO:0000256" key="3">
    <source>
        <dbReference type="ARBA" id="ARBA00022801"/>
    </source>
</evidence>
<dbReference type="PANTHER" id="PTHR13832:SF589">
    <property type="entry name" value="[PYRUVATE DEHYDROGENASE [ACETYL-TRANSFERRING]]-PHOSPHATASE 2, MITOCHONDRIAL"/>
    <property type="match status" value="1"/>
</dbReference>
<reference evidence="8" key="1">
    <citation type="submission" date="2023-01" db="EMBL/GenBank/DDBJ databases">
        <title>Metagenome sequencing of chrysophaentin producing Chrysophaeum taylorii.</title>
        <authorList>
            <person name="Davison J."/>
            <person name="Bewley C."/>
        </authorList>
    </citation>
    <scope>NUCLEOTIDE SEQUENCE</scope>
    <source>
        <strain evidence="8">NIES-1699</strain>
    </source>
</reference>
<evidence type="ECO:0000259" key="6">
    <source>
        <dbReference type="PROSITE" id="PS50006"/>
    </source>
</evidence>
<dbReference type="Gene3D" id="3.60.40.10">
    <property type="entry name" value="PPM-type phosphatase domain"/>
    <property type="match status" value="1"/>
</dbReference>
<evidence type="ECO:0000256" key="2">
    <source>
        <dbReference type="ARBA" id="ARBA00022723"/>
    </source>
</evidence>
<dbReference type="InterPro" id="IPR000253">
    <property type="entry name" value="FHA_dom"/>
</dbReference>
<protein>
    <recommendedName>
        <fullName evidence="10">Protein-serine/threonine phosphatase</fullName>
    </recommendedName>
</protein>
<dbReference type="InterPro" id="IPR008984">
    <property type="entry name" value="SMAD_FHA_dom_sf"/>
</dbReference>
<keyword evidence="4" id="KW-0904">Protein phosphatase</keyword>
<comment type="caution">
    <text evidence="8">The sequence shown here is derived from an EMBL/GenBank/DDBJ whole genome shotgun (WGS) entry which is preliminary data.</text>
</comment>
<keyword evidence="9" id="KW-1185">Reference proteome</keyword>
<dbReference type="InterPro" id="IPR036457">
    <property type="entry name" value="PPM-type-like_dom_sf"/>
</dbReference>
<gene>
    <name evidence="8" type="ORF">CTAYLR_006129</name>
</gene>
<evidence type="ECO:0000256" key="5">
    <source>
        <dbReference type="SAM" id="MobiDB-lite"/>
    </source>
</evidence>
<dbReference type="PANTHER" id="PTHR13832">
    <property type="entry name" value="PROTEIN PHOSPHATASE 2C"/>
    <property type="match status" value="1"/>
</dbReference>
<keyword evidence="2" id="KW-0479">Metal-binding</keyword>
<accession>A0AAD7UNW7</accession>
<dbReference type="PROSITE" id="PS01032">
    <property type="entry name" value="PPM_1"/>
    <property type="match status" value="1"/>
</dbReference>
<dbReference type="InterPro" id="IPR015655">
    <property type="entry name" value="PP2C"/>
</dbReference>
<feature type="region of interest" description="Disordered" evidence="5">
    <location>
        <begin position="416"/>
        <end position="436"/>
    </location>
</feature>
<dbReference type="SMART" id="SM00240">
    <property type="entry name" value="FHA"/>
    <property type="match status" value="1"/>
</dbReference>
<evidence type="ECO:0000259" key="7">
    <source>
        <dbReference type="PROSITE" id="PS51746"/>
    </source>
</evidence>
<evidence type="ECO:0000313" key="8">
    <source>
        <dbReference type="EMBL" id="KAJ8613596.1"/>
    </source>
</evidence>
<evidence type="ECO:0000256" key="1">
    <source>
        <dbReference type="ARBA" id="ARBA00004170"/>
    </source>
</evidence>
<feature type="compositionally biased region" description="Basic and acidic residues" evidence="5">
    <location>
        <begin position="9"/>
        <end position="22"/>
    </location>
</feature>
<dbReference type="AlphaFoldDB" id="A0AAD7UNW7"/>
<dbReference type="InterPro" id="IPR001932">
    <property type="entry name" value="PPM-type_phosphatase-like_dom"/>
</dbReference>
<dbReference type="GO" id="GO:0046872">
    <property type="term" value="F:metal ion binding"/>
    <property type="evidence" value="ECO:0007669"/>
    <property type="project" value="UniProtKB-KW"/>
</dbReference>
<feature type="domain" description="FHA" evidence="6">
    <location>
        <begin position="160"/>
        <end position="204"/>
    </location>
</feature>
<keyword evidence="3" id="KW-0378">Hydrolase</keyword>
<dbReference type="SMART" id="SM00332">
    <property type="entry name" value="PP2Cc"/>
    <property type="match status" value="1"/>
</dbReference>
<evidence type="ECO:0008006" key="10">
    <source>
        <dbReference type="Google" id="ProtNLM"/>
    </source>
</evidence>
<sequence>MRLSQNTRRTPDIVRRSREQANSRRGSVGLDHIILKLTTLGAEGGRRKGFVVSSRATIGRNAENLISVSSDPTMEPVHAVIERDADSVFSVRAASGTVAVRVSIDEERDSAREWPLLLGASFAAASSVAKVTGVTPRHVEIRFVTGPIAGTTHTVDETGATLGRSLDNTIVVPDGDLSRSHFRIVRVDTTFYLRDLSSTNGTYMRLEGPYAGPCKLRLTDRILVARTGFSINRFDYGIAEEMGVRDAMEDRAAVVQDLLHVARSPCSYVAVFDGHGGSNCAAFLRKQLHLHLADDLAKIHGEWNEVSTKAAMTAAFLRADERFISSSGKPQAGSTAVVALVTTKLLCCANVGDSRAVLCRGGDPIPLSEDHKPSRKDEAARIKAAGGFVIHKRVMGELAVSRAFGDAELKKSISELVGDSAEAPPPPTPASKKKRRLVVAEPDIRVDDLNPADEFVLLATDGLFNVFSDTDAVAFARADLMHHADPQLAAERLANSAIHDRKSRALRHWLMPHA</sequence>